<dbReference type="SUPFAM" id="SSF55961">
    <property type="entry name" value="Bet v1-like"/>
    <property type="match status" value="1"/>
</dbReference>
<gene>
    <name evidence="9" type="ORF">GJ700_07940</name>
</gene>
<dbReference type="Gene3D" id="3.90.380.10">
    <property type="entry name" value="Naphthalene 1,2-dioxygenase Alpha Subunit, Chain A, domain 1"/>
    <property type="match status" value="1"/>
</dbReference>
<evidence type="ECO:0000256" key="4">
    <source>
        <dbReference type="ARBA" id="ARBA00022723"/>
    </source>
</evidence>
<keyword evidence="6" id="KW-0408">Iron</keyword>
<dbReference type="CDD" id="cd03469">
    <property type="entry name" value="Rieske_RO_Alpha_N"/>
    <property type="match status" value="1"/>
</dbReference>
<dbReference type="InterPro" id="IPR017941">
    <property type="entry name" value="Rieske_2Fe-2S"/>
</dbReference>
<dbReference type="CDD" id="cd08882">
    <property type="entry name" value="RHO_alpha_C_MupW-like"/>
    <property type="match status" value="1"/>
</dbReference>
<keyword evidence="4" id="KW-0479">Metal-binding</keyword>
<evidence type="ECO:0000256" key="5">
    <source>
        <dbReference type="ARBA" id="ARBA00023002"/>
    </source>
</evidence>
<dbReference type="GO" id="GO:0016491">
    <property type="term" value="F:oxidoreductase activity"/>
    <property type="evidence" value="ECO:0007669"/>
    <property type="project" value="UniProtKB-KW"/>
</dbReference>
<dbReference type="PANTHER" id="PTHR43756:SF5">
    <property type="entry name" value="CHOLINE MONOOXYGENASE, CHLOROPLASTIC"/>
    <property type="match status" value="1"/>
</dbReference>
<comment type="caution">
    <text evidence="9">The sequence shown here is derived from an EMBL/GenBank/DDBJ whole genome shotgun (WGS) entry which is preliminary data.</text>
</comment>
<dbReference type="GO" id="GO:0005506">
    <property type="term" value="F:iron ion binding"/>
    <property type="evidence" value="ECO:0007669"/>
    <property type="project" value="InterPro"/>
</dbReference>
<evidence type="ECO:0000259" key="8">
    <source>
        <dbReference type="PROSITE" id="PS51296"/>
    </source>
</evidence>
<dbReference type="PANTHER" id="PTHR43756">
    <property type="entry name" value="CHOLINE MONOOXYGENASE, CHLOROPLASTIC"/>
    <property type="match status" value="1"/>
</dbReference>
<feature type="domain" description="Rieske" evidence="8">
    <location>
        <begin position="73"/>
        <end position="180"/>
    </location>
</feature>
<dbReference type="EMBL" id="WKJJ01000004">
    <property type="protein sequence ID" value="MRV71655.1"/>
    <property type="molecule type" value="Genomic_DNA"/>
</dbReference>
<evidence type="ECO:0000256" key="2">
    <source>
        <dbReference type="ARBA" id="ARBA00008751"/>
    </source>
</evidence>
<evidence type="ECO:0000313" key="10">
    <source>
        <dbReference type="Proteomes" id="UP000446768"/>
    </source>
</evidence>
<keyword evidence="10" id="KW-1185">Reference proteome</keyword>
<proteinExistence type="inferred from homology"/>
<dbReference type="PROSITE" id="PS51296">
    <property type="entry name" value="RIESKE"/>
    <property type="match status" value="1"/>
</dbReference>
<dbReference type="AlphaFoldDB" id="A0A7X2LQR8"/>
<dbReference type="Gene3D" id="2.102.10.10">
    <property type="entry name" value="Rieske [2Fe-2S] iron-sulphur domain"/>
    <property type="match status" value="1"/>
</dbReference>
<accession>A0A7X2LQR8</accession>
<dbReference type="InterPro" id="IPR001663">
    <property type="entry name" value="Rng_hydr_dOase-A"/>
</dbReference>
<dbReference type="Proteomes" id="UP000446768">
    <property type="component" value="Unassembled WGS sequence"/>
</dbReference>
<dbReference type="RefSeq" id="WP_154372364.1">
    <property type="nucleotide sequence ID" value="NZ_WKJJ01000004.1"/>
</dbReference>
<dbReference type="InterPro" id="IPR015879">
    <property type="entry name" value="Ring_hydroxy_dOase_asu_C_dom"/>
</dbReference>
<dbReference type="InterPro" id="IPR036922">
    <property type="entry name" value="Rieske_2Fe-2S_sf"/>
</dbReference>
<dbReference type="Pfam" id="PF00848">
    <property type="entry name" value="Ring_hydroxyl_A"/>
    <property type="match status" value="1"/>
</dbReference>
<evidence type="ECO:0000256" key="6">
    <source>
        <dbReference type="ARBA" id="ARBA00023004"/>
    </source>
</evidence>
<evidence type="ECO:0000256" key="1">
    <source>
        <dbReference type="ARBA" id="ARBA00001962"/>
    </source>
</evidence>
<evidence type="ECO:0000256" key="3">
    <source>
        <dbReference type="ARBA" id="ARBA00022714"/>
    </source>
</evidence>
<sequence>MNKPVDIKFTVNPPETAGDPLVFQRLLKEETVPVPEYLKSVPPNFGNEDLDASRYTSRDFHRLEAQRLWPKTWQFVVREEEIPKPGDHVLYDIIDKSIIVMRGDDGVIRGFYNSCLHRGRALRTQNGCAGQLKCPFHGFTWDLQGRFKSKPCEWDFQHVDNAKMELPQVRCESWGGFVFIHFDLDAPPLIEFLGVLPDHFKNYMMDRSCSIAHVQRRLACNWKVGQEAFFEAMHTKATHPGIMTFTSDVDSQYDVFDDHIARAITPMGVPSANLSGVDQATVMRDMLILSGRMSSTDGDGHVLPEGVTARQYVGELNRQMFSAISGQDLSQATLAELEDAILYSVFPNFQVWSGYFGNIVYRFIPDGDDHEHCLFDVYLLGRYPEGAACPPAAPLRRLGDDETFDKAPEIGALGDVFEEDMRNLPHMMKGLKASRSGKLKLASYQESRIRHHHLTLDKYLGLGNQNAGKEAK</sequence>
<dbReference type="GO" id="GO:0051537">
    <property type="term" value="F:2 iron, 2 sulfur cluster binding"/>
    <property type="evidence" value="ECO:0007669"/>
    <property type="project" value="UniProtKB-KW"/>
</dbReference>
<protein>
    <submittedName>
        <fullName evidence="9">Rieske 2Fe-2S domain-containing protein</fullName>
    </submittedName>
</protein>
<comment type="similarity">
    <text evidence="2">Belongs to the bacterial ring-hydroxylating dioxygenase alpha subunit family.</text>
</comment>
<evidence type="ECO:0000313" key="9">
    <source>
        <dbReference type="EMBL" id="MRV71655.1"/>
    </source>
</evidence>
<keyword evidence="7" id="KW-0411">Iron-sulfur</keyword>
<comment type="cofactor">
    <cofactor evidence="1">
        <name>Fe cation</name>
        <dbReference type="ChEBI" id="CHEBI:24875"/>
    </cofactor>
</comment>
<dbReference type="SUPFAM" id="SSF50022">
    <property type="entry name" value="ISP domain"/>
    <property type="match status" value="1"/>
</dbReference>
<keyword evidence="5" id="KW-0560">Oxidoreductase</keyword>
<evidence type="ECO:0000256" key="7">
    <source>
        <dbReference type="ARBA" id="ARBA00023014"/>
    </source>
</evidence>
<dbReference type="Pfam" id="PF00355">
    <property type="entry name" value="Rieske"/>
    <property type="match status" value="1"/>
</dbReference>
<keyword evidence="3" id="KW-0001">2Fe-2S</keyword>
<reference evidence="9 10" key="1">
    <citation type="submission" date="2019-11" db="EMBL/GenBank/DDBJ databases">
        <title>Novel species isolated from a subtropical stream in China.</title>
        <authorList>
            <person name="Lu H."/>
        </authorList>
    </citation>
    <scope>NUCLEOTIDE SEQUENCE [LARGE SCALE GENOMIC DNA]</scope>
    <source>
        <strain evidence="9 10">FT92W</strain>
    </source>
</reference>
<dbReference type="PRINTS" id="PR00090">
    <property type="entry name" value="RNGDIOXGNASE"/>
</dbReference>
<organism evidence="9 10">
    <name type="scientific">Pseudoduganella rivuli</name>
    <dbReference type="NCBI Taxonomy" id="2666085"/>
    <lineage>
        <taxon>Bacteria</taxon>
        <taxon>Pseudomonadati</taxon>
        <taxon>Pseudomonadota</taxon>
        <taxon>Betaproteobacteria</taxon>
        <taxon>Burkholderiales</taxon>
        <taxon>Oxalobacteraceae</taxon>
        <taxon>Telluria group</taxon>
        <taxon>Pseudoduganella</taxon>
    </lineage>
</organism>
<name>A0A7X2LQR8_9BURK</name>